<evidence type="ECO:0000256" key="2">
    <source>
        <dbReference type="ARBA" id="ARBA00023002"/>
    </source>
</evidence>
<feature type="domain" description="JmjN" evidence="6">
    <location>
        <begin position="124"/>
        <end position="165"/>
    </location>
</feature>
<comment type="caution">
    <text evidence="8">The sequence shown here is derived from an EMBL/GenBank/DDBJ whole genome shotgun (WGS) entry which is preliminary data.</text>
</comment>
<dbReference type="InterPro" id="IPR003888">
    <property type="entry name" value="FYrich_N"/>
</dbReference>
<feature type="compositionally biased region" description="Polar residues" evidence="5">
    <location>
        <begin position="219"/>
        <end position="230"/>
    </location>
</feature>
<dbReference type="STRING" id="4540.A0A3L6QGA9"/>
<dbReference type="InterPro" id="IPR003889">
    <property type="entry name" value="FYrich_C"/>
</dbReference>
<evidence type="ECO:0000259" key="7">
    <source>
        <dbReference type="PROSITE" id="PS51184"/>
    </source>
</evidence>
<organism evidence="8 9">
    <name type="scientific">Panicum miliaceum</name>
    <name type="common">Proso millet</name>
    <name type="synonym">Broomcorn millet</name>
    <dbReference type="NCBI Taxonomy" id="4540"/>
    <lineage>
        <taxon>Eukaryota</taxon>
        <taxon>Viridiplantae</taxon>
        <taxon>Streptophyta</taxon>
        <taxon>Embryophyta</taxon>
        <taxon>Tracheophyta</taxon>
        <taxon>Spermatophyta</taxon>
        <taxon>Magnoliopsida</taxon>
        <taxon>Liliopsida</taxon>
        <taxon>Poales</taxon>
        <taxon>Poaceae</taxon>
        <taxon>PACMAD clade</taxon>
        <taxon>Panicoideae</taxon>
        <taxon>Panicodae</taxon>
        <taxon>Paniceae</taxon>
        <taxon>Panicinae</taxon>
        <taxon>Panicum</taxon>
        <taxon>Panicum sect. Panicum</taxon>
    </lineage>
</organism>
<dbReference type="AlphaFoldDB" id="A0A3L6QGA9"/>
<gene>
    <name evidence="8" type="ORF">C2845_PM12G30390</name>
</gene>
<dbReference type="EMBL" id="PQIB02000012">
    <property type="protein sequence ID" value="RLM78987.1"/>
    <property type="molecule type" value="Genomic_DNA"/>
</dbReference>
<keyword evidence="3" id="KW-0408">Iron</keyword>
<dbReference type="OrthoDB" id="1678912at2759"/>
<feature type="compositionally biased region" description="Basic residues" evidence="5">
    <location>
        <begin position="191"/>
        <end position="209"/>
    </location>
</feature>
<dbReference type="InterPro" id="IPR003347">
    <property type="entry name" value="JmjC_dom"/>
</dbReference>
<dbReference type="SUPFAM" id="SSF51197">
    <property type="entry name" value="Clavaminate synthase-like"/>
    <property type="match status" value="1"/>
</dbReference>
<evidence type="ECO:0000313" key="9">
    <source>
        <dbReference type="Proteomes" id="UP000275267"/>
    </source>
</evidence>
<dbReference type="Proteomes" id="UP000275267">
    <property type="component" value="Unassembled WGS sequence"/>
</dbReference>
<evidence type="ECO:0000313" key="8">
    <source>
        <dbReference type="EMBL" id="RLM78987.1"/>
    </source>
</evidence>
<evidence type="ECO:0000256" key="3">
    <source>
        <dbReference type="ARBA" id="ARBA00023004"/>
    </source>
</evidence>
<accession>A0A3L6QGA9</accession>
<protein>
    <recommendedName>
        <fullName evidence="10">Lysine-specific demethylase JMJ16</fullName>
    </recommendedName>
</protein>
<dbReference type="PANTHER" id="PTHR10694:SF98">
    <property type="entry name" value="LYSINE-SPECIFIC DEMETHYLASE JMJ16-RELATED"/>
    <property type="match status" value="1"/>
</dbReference>
<comment type="subcellular location">
    <subcellularLocation>
        <location evidence="1">Nucleus</location>
    </subcellularLocation>
</comment>
<dbReference type="Gene3D" id="3.30.160.360">
    <property type="match status" value="1"/>
</dbReference>
<dbReference type="GO" id="GO:0000785">
    <property type="term" value="C:chromatin"/>
    <property type="evidence" value="ECO:0007669"/>
    <property type="project" value="TreeGrafter"/>
</dbReference>
<name>A0A3L6QGA9_PANMI</name>
<dbReference type="PANTHER" id="PTHR10694">
    <property type="entry name" value="LYSINE-SPECIFIC DEMETHYLASE"/>
    <property type="match status" value="1"/>
</dbReference>
<evidence type="ECO:0000259" key="6">
    <source>
        <dbReference type="PROSITE" id="PS51183"/>
    </source>
</evidence>
<dbReference type="Pfam" id="PF02928">
    <property type="entry name" value="zf-C5HC2"/>
    <property type="match status" value="1"/>
</dbReference>
<dbReference type="Pfam" id="PF05965">
    <property type="entry name" value="FYRC"/>
    <property type="match status" value="1"/>
</dbReference>
<keyword evidence="4" id="KW-0539">Nucleus</keyword>
<dbReference type="PROSITE" id="PS51542">
    <property type="entry name" value="FYRN"/>
    <property type="match status" value="1"/>
</dbReference>
<dbReference type="InterPro" id="IPR003349">
    <property type="entry name" value="JmjN"/>
</dbReference>
<dbReference type="SMART" id="SM00545">
    <property type="entry name" value="JmjN"/>
    <property type="match status" value="1"/>
</dbReference>
<dbReference type="Pfam" id="PF02375">
    <property type="entry name" value="JmjN"/>
    <property type="match status" value="1"/>
</dbReference>
<feature type="domain" description="JmjC" evidence="7">
    <location>
        <begin position="319"/>
        <end position="667"/>
    </location>
</feature>
<dbReference type="InterPro" id="IPR004198">
    <property type="entry name" value="Znf_C5HC2"/>
</dbReference>
<proteinExistence type="predicted"/>
<dbReference type="PROSITE" id="PS51183">
    <property type="entry name" value="JMJN"/>
    <property type="match status" value="1"/>
</dbReference>
<dbReference type="Pfam" id="PF02373">
    <property type="entry name" value="JmjC"/>
    <property type="match status" value="1"/>
</dbReference>
<keyword evidence="2" id="KW-0560">Oxidoreductase</keyword>
<dbReference type="Pfam" id="PF05964">
    <property type="entry name" value="FYRN"/>
    <property type="match status" value="1"/>
</dbReference>
<feature type="region of interest" description="Disordered" evidence="5">
    <location>
        <begin position="187"/>
        <end position="231"/>
    </location>
</feature>
<sequence>MATVNEDPELSFPPGFGPFVGLALQGTQNNVKPGGTHSSSVQVAQSIEKDVKVLEPNSAHCRTGTPASTSGSHSCRKSLRNRPPIDYSLYDLTSDEESEIESAEKGVRSVRRRQQLPKGVLRGCAECADCQKEFKDTLKYIESIRPTAEQYGICRIVPPPSWKPPCLLKEKNKWECSKFSTRVQKVDKLQNRKSSKKSRGGGMMKKRRKVSEPEDIGNINHNQTGMQQSPERFGFEAGPEFTLQTFKKYADDFSDQYFNKDVCGDSPPSVEDIEGEYWRIVESRTEEIEVIYGADLETGTFGSGFPKFSPEVKSDGEHKYAESGWNLNNLPRLQGSVLAFEGGDISGVLIPWVYVGMCFSSFCWHVEDHHLYSLNYMHWGAPKMWYGVPGKDAVNLEVAMRKHLPDLFEEQPDLLHNLDAVELYREQARKITISHDKLLLGAAKGAIRAQWDILFLKGNTADNLRWKSMCGPDSTICKSLKARIEMELTQRKDICSPSQCRKIDTEYDSADRECAFCYYDLHLSACGCPCSPEKYTCLIHVKQLCSCDWSKRFFLFRYDVNELNILADALGGKLSAIHRWGVSHLGLSLSSCVKREKDQDVKTLRRATDGPRRSYMSHASTVSLSPSLVCHEQKSCGNKMLNSACLEMNTADPSAEQLKLGNVSPQKEPWVKNDLACTLNTVASQLQYNGGPGGDKNSAPSLSVPFGQSSSSIVGTRSLSTSGENIKNAYGSLPVMVDHRSNMKPSSESSNNSHRLMTSNTNASLCYSYKDKIHITPETNASVTKEKDSNQIRAASSQHFVRTVSRAQTVSQEASASVFASKPLPGPSLVKNTYGGFSSSSAHLGHPNFCNQQPNDGCLQRKSESLSGLEARGHSPLFVQLALENGSTQKGPRIANVVHRFKSSVELLEIGAVLSGRLWSSSQAIFPKGFRSRVKYFSIVDPTQMTCYMSEILDAGLQGPLFMKTVQAKFLSMSPTKCWSMVHERLNMEIRKQLSMGRANLPTLQPPGSVDDLEMFGLLSPVIVQGCITLQWQSRCGIEIGSACTEYWRSRPHVVAGDGGSRHMPPPQGPLHIVLLRGLFQRASRDELRALRSLLTSNSSLDESSRQQAAQVLDDEIAKQWR</sequence>
<evidence type="ECO:0000256" key="4">
    <source>
        <dbReference type="ARBA" id="ARBA00023242"/>
    </source>
</evidence>
<keyword evidence="9" id="KW-1185">Reference proteome</keyword>
<dbReference type="GO" id="GO:0034647">
    <property type="term" value="F:histone H3K4me/H3K4me2/H3K4me3 demethylase activity"/>
    <property type="evidence" value="ECO:0007669"/>
    <property type="project" value="TreeGrafter"/>
</dbReference>
<reference evidence="9" key="1">
    <citation type="journal article" date="2019" name="Nat. Commun.">
        <title>The genome of broomcorn millet.</title>
        <authorList>
            <person name="Zou C."/>
            <person name="Miki D."/>
            <person name="Li D."/>
            <person name="Tang Q."/>
            <person name="Xiao L."/>
            <person name="Rajput S."/>
            <person name="Deng P."/>
            <person name="Jia W."/>
            <person name="Huang R."/>
            <person name="Zhang M."/>
            <person name="Sun Y."/>
            <person name="Hu J."/>
            <person name="Fu X."/>
            <person name="Schnable P.S."/>
            <person name="Li F."/>
            <person name="Zhang H."/>
            <person name="Feng B."/>
            <person name="Zhu X."/>
            <person name="Liu R."/>
            <person name="Schnable J.C."/>
            <person name="Zhu J.-K."/>
            <person name="Zhang H."/>
        </authorList>
    </citation>
    <scope>NUCLEOTIDE SEQUENCE [LARGE SCALE GENOMIC DNA]</scope>
</reference>
<dbReference type="GO" id="GO:0010468">
    <property type="term" value="P:regulation of gene expression"/>
    <property type="evidence" value="ECO:0007669"/>
    <property type="project" value="TreeGrafter"/>
</dbReference>
<dbReference type="SMART" id="SM00558">
    <property type="entry name" value="JmjC"/>
    <property type="match status" value="1"/>
</dbReference>
<dbReference type="Gene3D" id="2.60.120.650">
    <property type="entry name" value="Cupin"/>
    <property type="match status" value="1"/>
</dbReference>
<evidence type="ECO:0000256" key="5">
    <source>
        <dbReference type="SAM" id="MobiDB-lite"/>
    </source>
</evidence>
<feature type="region of interest" description="Disordered" evidence="5">
    <location>
        <begin position="55"/>
        <end position="77"/>
    </location>
</feature>
<evidence type="ECO:0000256" key="1">
    <source>
        <dbReference type="ARBA" id="ARBA00004123"/>
    </source>
</evidence>
<dbReference type="PROSITE" id="PS51184">
    <property type="entry name" value="JMJC"/>
    <property type="match status" value="1"/>
</dbReference>
<evidence type="ECO:0008006" key="10">
    <source>
        <dbReference type="Google" id="ProtNLM"/>
    </source>
</evidence>
<dbReference type="SMART" id="SM00541">
    <property type="entry name" value="FYRN"/>
    <property type="match status" value="1"/>
</dbReference>
<dbReference type="GO" id="GO:0005634">
    <property type="term" value="C:nucleus"/>
    <property type="evidence" value="ECO:0007669"/>
    <property type="project" value="UniProtKB-SubCell"/>
</dbReference>